<dbReference type="Proteomes" id="UP001623348">
    <property type="component" value="Unassembled WGS sequence"/>
</dbReference>
<sequence>MSKSKHGLAKANSCSTYVIAFCDKSVWICGQGSVVKTGRLLISHEAPLTGGFASEISSTVQEECFLNLEAPISRVCGYDTPFPHIFEPFYIPDKWKCYDALRKMINY</sequence>
<organism evidence="4 5">
    <name type="scientific">Grus japonensis</name>
    <name type="common">Japanese crane</name>
    <name type="synonym">Red-crowned crane</name>
    <dbReference type="NCBI Taxonomy" id="30415"/>
    <lineage>
        <taxon>Eukaryota</taxon>
        <taxon>Metazoa</taxon>
        <taxon>Chordata</taxon>
        <taxon>Craniata</taxon>
        <taxon>Vertebrata</taxon>
        <taxon>Euteleostomi</taxon>
        <taxon>Archelosauria</taxon>
        <taxon>Archosauria</taxon>
        <taxon>Dinosauria</taxon>
        <taxon>Saurischia</taxon>
        <taxon>Theropoda</taxon>
        <taxon>Coelurosauria</taxon>
        <taxon>Aves</taxon>
        <taxon>Neognathae</taxon>
        <taxon>Neoaves</taxon>
        <taxon>Gruiformes</taxon>
        <taxon>Gruidae</taxon>
        <taxon>Grus</taxon>
    </lineage>
</organism>
<dbReference type="EMBL" id="BAAFJT010000003">
    <property type="protein sequence ID" value="GAB0186170.1"/>
    <property type="molecule type" value="Genomic_DNA"/>
</dbReference>
<dbReference type="SUPFAM" id="SSF52922">
    <property type="entry name" value="TK C-terminal domain-like"/>
    <property type="match status" value="1"/>
</dbReference>
<protein>
    <submittedName>
        <fullName evidence="4">2-oxoisovalerate dehydrogenase subunit beta, mitochondrial</fullName>
    </submittedName>
</protein>
<dbReference type="GO" id="GO:0016491">
    <property type="term" value="F:oxidoreductase activity"/>
    <property type="evidence" value="ECO:0007669"/>
    <property type="project" value="UniProtKB-KW"/>
</dbReference>
<dbReference type="Gene3D" id="3.40.50.920">
    <property type="match status" value="1"/>
</dbReference>
<dbReference type="InterPro" id="IPR009014">
    <property type="entry name" value="Transketo_C/PFOR_II"/>
</dbReference>
<dbReference type="PANTHER" id="PTHR42980">
    <property type="entry name" value="2-OXOISOVALERATE DEHYDROGENASE SUBUNIT BETA-RELATED"/>
    <property type="match status" value="1"/>
</dbReference>
<feature type="domain" description="Transketolase C-terminal" evidence="3">
    <location>
        <begin position="33"/>
        <end position="95"/>
    </location>
</feature>
<dbReference type="Pfam" id="PF02780">
    <property type="entry name" value="Transketolase_C"/>
    <property type="match status" value="1"/>
</dbReference>
<accession>A0ABC9WLL1</accession>
<dbReference type="InterPro" id="IPR033248">
    <property type="entry name" value="Transketolase_C"/>
</dbReference>
<keyword evidence="2" id="KW-0560">Oxidoreductase</keyword>
<evidence type="ECO:0000256" key="1">
    <source>
        <dbReference type="ARBA" id="ARBA00001964"/>
    </source>
</evidence>
<name>A0ABC9WLL1_GRUJA</name>
<evidence type="ECO:0000313" key="4">
    <source>
        <dbReference type="EMBL" id="GAB0186170.1"/>
    </source>
</evidence>
<comment type="caution">
    <text evidence="4">The sequence shown here is derived from an EMBL/GenBank/DDBJ whole genome shotgun (WGS) entry which is preliminary data.</text>
</comment>
<evidence type="ECO:0000313" key="5">
    <source>
        <dbReference type="Proteomes" id="UP001623348"/>
    </source>
</evidence>
<keyword evidence="5" id="KW-1185">Reference proteome</keyword>
<evidence type="ECO:0000256" key="2">
    <source>
        <dbReference type="ARBA" id="ARBA00023002"/>
    </source>
</evidence>
<reference evidence="4 5" key="1">
    <citation type="submission" date="2024-06" db="EMBL/GenBank/DDBJ databases">
        <title>The draft genome of Grus japonensis, version 3.</title>
        <authorList>
            <person name="Nabeshima K."/>
            <person name="Suzuki S."/>
            <person name="Onuma M."/>
        </authorList>
    </citation>
    <scope>NUCLEOTIDE SEQUENCE [LARGE SCALE GENOMIC DNA]</scope>
    <source>
        <strain evidence="4 5">451A</strain>
    </source>
</reference>
<proteinExistence type="predicted"/>
<evidence type="ECO:0000259" key="3">
    <source>
        <dbReference type="Pfam" id="PF02780"/>
    </source>
</evidence>
<dbReference type="AlphaFoldDB" id="A0ABC9WLL1"/>
<dbReference type="PANTHER" id="PTHR42980:SF1">
    <property type="entry name" value="2-OXOISOVALERATE DEHYDROGENASE SUBUNIT BETA, MITOCHONDRIAL"/>
    <property type="match status" value="1"/>
</dbReference>
<comment type="cofactor">
    <cofactor evidence="1">
        <name>thiamine diphosphate</name>
        <dbReference type="ChEBI" id="CHEBI:58937"/>
    </cofactor>
</comment>
<gene>
    <name evidence="4" type="ORF">GRJ2_001082300</name>
</gene>